<dbReference type="OrthoDB" id="7859927at2"/>
<dbReference type="Pfam" id="PF21813">
    <property type="entry name" value="DUF6882"/>
    <property type="match status" value="1"/>
</dbReference>
<organism evidence="1 2">
    <name type="scientific">Cochleicola gelatinilyticus</name>
    <dbReference type="NCBI Taxonomy" id="1763537"/>
    <lineage>
        <taxon>Bacteria</taxon>
        <taxon>Pseudomonadati</taxon>
        <taxon>Bacteroidota</taxon>
        <taxon>Flavobacteriia</taxon>
        <taxon>Flavobacteriales</taxon>
        <taxon>Flavobacteriaceae</taxon>
        <taxon>Cochleicola</taxon>
    </lineage>
</organism>
<dbReference type="EMBL" id="LRXL01000040">
    <property type="protein sequence ID" value="OAB78406.1"/>
    <property type="molecule type" value="Genomic_DNA"/>
</dbReference>
<accession>A0A167HAK2</accession>
<proteinExistence type="predicted"/>
<reference evidence="1 2" key="1">
    <citation type="submission" date="2016-02" db="EMBL/GenBank/DDBJ databases">
        <title>Ulvibacter sp. LPB0005, isolated from Thais luteostoma.</title>
        <authorList>
            <person name="Shin S.-K."/>
            <person name="Yi H."/>
        </authorList>
    </citation>
    <scope>NUCLEOTIDE SEQUENCE [LARGE SCALE GENOMIC DNA]</scope>
    <source>
        <strain evidence="1 2">LPB0005</strain>
    </source>
</reference>
<comment type="caution">
    <text evidence="1">The sequence shown here is derived from an EMBL/GenBank/DDBJ whole genome shotgun (WGS) entry which is preliminary data.</text>
</comment>
<dbReference type="STRING" id="1763537.ULVI_10540"/>
<gene>
    <name evidence="1" type="ORF">ULVI_10540</name>
</gene>
<protein>
    <submittedName>
        <fullName evidence="1">Uncharacterized protein</fullName>
    </submittedName>
</protein>
<sequence>MIFRPLKYEKYAQKAVDKLQERQPAFRAKFDTENYASWFYNQSSETLRLYSDDKEIYFRYIPVGTYSLNTNTWMWAWANEDSVETRKFRTLKVKEFGEKKNYENLTNAHFNGDKYTGWESTAIAFDIIGGIGTYRVITEHLEKYFLLTEQITKEKVEKIESALIECNAHGKIRKAFICQHLNTETKTGFEEAFETYRGMELDEDDDLQAWCSKCEKKRLKTDGWNNESMEFAKIKLVCERCYFEIKESNLDSKNTKHNKT</sequence>
<dbReference type="Proteomes" id="UP000077013">
    <property type="component" value="Unassembled WGS sequence"/>
</dbReference>
<dbReference type="AlphaFoldDB" id="A0A167HAK2"/>
<evidence type="ECO:0000313" key="2">
    <source>
        <dbReference type="Proteomes" id="UP000077013"/>
    </source>
</evidence>
<dbReference type="InterPro" id="IPR049249">
    <property type="entry name" value="DUF6882"/>
</dbReference>
<name>A0A167HAK2_9FLAO</name>
<keyword evidence="2" id="KW-1185">Reference proteome</keyword>
<evidence type="ECO:0000313" key="1">
    <source>
        <dbReference type="EMBL" id="OAB78406.1"/>
    </source>
</evidence>